<dbReference type="GO" id="GO:0008270">
    <property type="term" value="F:zinc ion binding"/>
    <property type="evidence" value="ECO:0007669"/>
    <property type="project" value="InterPro"/>
</dbReference>
<sequence length="402" mass="44540">MKFLLLLSVAFLAFVHAKEMGTRTYKGYQVFTVKVTNPAQFEVVKSLYDSDEYDFWTTPRKLGATDIMAAPEQIKQLGKIFAENGMQFVVKVKDVGNLILEEQASNKRSSDGRISWTAYPSFAEIRDWLTSIDSPIAEVSTIGYTHENRPIFVVKFSTGGAPKKSILIDANIHAREWIAGATATWIINELVTNPDPYADILAQVDIYIIPMVNADGFEWSRARDRMWRKTRSIRSGSSCIGCDPNRNFAFMFGGEGTSPDPCSNTYTGAGPFSEPETAAIRDFVVARESEGVKFYAYMTFHSYSQLWLLPWGYTQGVYPPDYAEQLSLGQASIAALEAVHGTAYQTGQGADILYGVGGASDDWAKDHGIKYTATIEMRDTEEGYGFILPADQIIPNAEGMAS</sequence>
<dbReference type="InterPro" id="IPR003146">
    <property type="entry name" value="M14A_act_pep"/>
</dbReference>
<dbReference type="InterPro" id="IPR036990">
    <property type="entry name" value="M14A-like_propep"/>
</dbReference>
<keyword evidence="5" id="KW-0479">Metal-binding</keyword>
<dbReference type="PANTHER" id="PTHR11705">
    <property type="entry name" value="PROTEASE FAMILY M14 CARBOXYPEPTIDASE A,B"/>
    <property type="match status" value="1"/>
</dbReference>
<organism evidence="15 16">
    <name type="scientific">Folsomia candida</name>
    <name type="common">Springtail</name>
    <dbReference type="NCBI Taxonomy" id="158441"/>
    <lineage>
        <taxon>Eukaryota</taxon>
        <taxon>Metazoa</taxon>
        <taxon>Ecdysozoa</taxon>
        <taxon>Arthropoda</taxon>
        <taxon>Hexapoda</taxon>
        <taxon>Collembola</taxon>
        <taxon>Entomobryomorpha</taxon>
        <taxon>Isotomoidea</taxon>
        <taxon>Isotomidae</taxon>
        <taxon>Proisotominae</taxon>
        <taxon>Folsomia</taxon>
    </lineage>
</organism>
<dbReference type="PROSITE" id="PS00133">
    <property type="entry name" value="CARBOXYPEPT_ZN_2"/>
    <property type="match status" value="1"/>
</dbReference>
<dbReference type="PRINTS" id="PR00765">
    <property type="entry name" value="CRBOXYPTASEA"/>
</dbReference>
<evidence type="ECO:0000256" key="12">
    <source>
        <dbReference type="PROSITE-ProRule" id="PRU01379"/>
    </source>
</evidence>
<keyword evidence="10" id="KW-1015">Disulfide bond</keyword>
<feature type="domain" description="Peptidase M14" evidence="14">
    <location>
        <begin position="115"/>
        <end position="402"/>
    </location>
</feature>
<reference evidence="15 16" key="1">
    <citation type="submission" date="2015-12" db="EMBL/GenBank/DDBJ databases">
        <title>The genome of Folsomia candida.</title>
        <authorList>
            <person name="Faddeeva A."/>
            <person name="Derks M.F."/>
            <person name="Anvar Y."/>
            <person name="Smit S."/>
            <person name="Van Straalen N."/>
            <person name="Roelofs D."/>
        </authorList>
    </citation>
    <scope>NUCLEOTIDE SEQUENCE [LARGE SCALE GENOMIC DNA]</scope>
    <source>
        <strain evidence="15 16">VU population</strain>
        <tissue evidence="15">Whole body</tissue>
    </source>
</reference>
<dbReference type="Pfam" id="PF00246">
    <property type="entry name" value="Peptidase_M14"/>
    <property type="match status" value="1"/>
</dbReference>
<keyword evidence="7" id="KW-0378">Hydrolase</keyword>
<keyword evidence="16" id="KW-1185">Reference proteome</keyword>
<comment type="caution">
    <text evidence="15">The sequence shown here is derived from an EMBL/GenBank/DDBJ whole genome shotgun (WGS) entry which is preliminary data.</text>
</comment>
<evidence type="ECO:0000256" key="3">
    <source>
        <dbReference type="ARBA" id="ARBA00022645"/>
    </source>
</evidence>
<evidence type="ECO:0000256" key="6">
    <source>
        <dbReference type="ARBA" id="ARBA00022729"/>
    </source>
</evidence>
<dbReference type="FunFam" id="3.40.630.10:FF:000084">
    <property type="entry name" value="Carboxypeptidase B2"/>
    <property type="match status" value="1"/>
</dbReference>
<gene>
    <name evidence="15" type="ORF">Fcan01_03647</name>
</gene>
<keyword evidence="6 13" id="KW-0732">Signal</keyword>
<dbReference type="CDD" id="cd03860">
    <property type="entry name" value="M14_CP_A-B_like"/>
    <property type="match status" value="1"/>
</dbReference>
<dbReference type="InterPro" id="IPR057247">
    <property type="entry name" value="CARBOXYPEPT_ZN_2"/>
</dbReference>
<comment type="similarity">
    <text evidence="2 12">Belongs to the peptidase M14 family.</text>
</comment>
<evidence type="ECO:0000256" key="2">
    <source>
        <dbReference type="ARBA" id="ARBA00005988"/>
    </source>
</evidence>
<feature type="signal peptide" evidence="13">
    <location>
        <begin position="1"/>
        <end position="17"/>
    </location>
</feature>
<dbReference type="PROSITE" id="PS52035">
    <property type="entry name" value="PEPTIDASE_M14"/>
    <property type="match status" value="1"/>
</dbReference>
<comment type="cofactor">
    <cofactor evidence="1">
        <name>Zn(2+)</name>
        <dbReference type="ChEBI" id="CHEBI:29105"/>
    </cofactor>
</comment>
<dbReference type="Gene3D" id="3.30.70.340">
    <property type="entry name" value="Metallocarboxypeptidase-like"/>
    <property type="match status" value="1"/>
</dbReference>
<evidence type="ECO:0000256" key="4">
    <source>
        <dbReference type="ARBA" id="ARBA00022670"/>
    </source>
</evidence>
<dbReference type="SUPFAM" id="SSF53187">
    <property type="entry name" value="Zn-dependent exopeptidases"/>
    <property type="match status" value="1"/>
</dbReference>
<evidence type="ECO:0000256" key="5">
    <source>
        <dbReference type="ARBA" id="ARBA00022723"/>
    </source>
</evidence>
<evidence type="ECO:0000256" key="13">
    <source>
        <dbReference type="SAM" id="SignalP"/>
    </source>
</evidence>
<dbReference type="InterPro" id="IPR000834">
    <property type="entry name" value="Peptidase_M14"/>
</dbReference>
<accession>A0A226EXV8</accession>
<dbReference type="OrthoDB" id="3626597at2759"/>
<proteinExistence type="inferred from homology"/>
<keyword evidence="8" id="KW-0862">Zinc</keyword>
<dbReference type="SMART" id="SM00631">
    <property type="entry name" value="Zn_pept"/>
    <property type="match status" value="1"/>
</dbReference>
<evidence type="ECO:0000256" key="8">
    <source>
        <dbReference type="ARBA" id="ARBA00022833"/>
    </source>
</evidence>
<evidence type="ECO:0000313" key="16">
    <source>
        <dbReference type="Proteomes" id="UP000198287"/>
    </source>
</evidence>
<dbReference type="Pfam" id="PF02244">
    <property type="entry name" value="Propep_M14"/>
    <property type="match status" value="1"/>
</dbReference>
<dbReference type="SUPFAM" id="SSF54897">
    <property type="entry name" value="Protease propeptides/inhibitors"/>
    <property type="match status" value="1"/>
</dbReference>
<dbReference type="GO" id="GO:0005615">
    <property type="term" value="C:extracellular space"/>
    <property type="evidence" value="ECO:0007669"/>
    <property type="project" value="TreeGrafter"/>
</dbReference>
<dbReference type="EMBL" id="LNIX01000001">
    <property type="protein sequence ID" value="OXA61671.1"/>
    <property type="molecule type" value="Genomic_DNA"/>
</dbReference>
<evidence type="ECO:0000313" key="15">
    <source>
        <dbReference type="EMBL" id="OXA61671.1"/>
    </source>
</evidence>
<dbReference type="Proteomes" id="UP000198287">
    <property type="component" value="Unassembled WGS sequence"/>
</dbReference>
<dbReference type="PROSITE" id="PS00132">
    <property type="entry name" value="CARBOXYPEPT_ZN_1"/>
    <property type="match status" value="1"/>
</dbReference>
<dbReference type="AlphaFoldDB" id="A0A226EXV8"/>
<keyword evidence="9" id="KW-0482">Metalloprotease</keyword>
<feature type="active site" description="Proton donor/acceptor" evidence="12">
    <location>
        <position position="376"/>
    </location>
</feature>
<evidence type="ECO:0000256" key="9">
    <source>
        <dbReference type="ARBA" id="ARBA00023049"/>
    </source>
</evidence>
<dbReference type="PANTHER" id="PTHR11705:SF91">
    <property type="entry name" value="FI01817P-RELATED"/>
    <property type="match status" value="1"/>
</dbReference>
<evidence type="ECO:0000256" key="7">
    <source>
        <dbReference type="ARBA" id="ARBA00022801"/>
    </source>
</evidence>
<evidence type="ECO:0000256" key="1">
    <source>
        <dbReference type="ARBA" id="ARBA00001947"/>
    </source>
</evidence>
<dbReference type="GO" id="GO:0006508">
    <property type="term" value="P:proteolysis"/>
    <property type="evidence" value="ECO:0007669"/>
    <property type="project" value="UniProtKB-KW"/>
</dbReference>
<name>A0A226EXV8_FOLCA</name>
<dbReference type="OMA" id="RYIMQYV"/>
<feature type="chain" id="PRO_5013166742" description="Zinc carboxypeptidase A 1" evidence="13">
    <location>
        <begin position="18"/>
        <end position="402"/>
    </location>
</feature>
<evidence type="ECO:0000256" key="10">
    <source>
        <dbReference type="ARBA" id="ARBA00023157"/>
    </source>
</evidence>
<dbReference type="Gene3D" id="3.40.630.10">
    <property type="entry name" value="Zn peptidases"/>
    <property type="match status" value="1"/>
</dbReference>
<dbReference type="FunFam" id="3.30.70.340:FF:000002">
    <property type="entry name" value="Carboxypeptidase A"/>
    <property type="match status" value="1"/>
</dbReference>
<dbReference type="InterPro" id="IPR057246">
    <property type="entry name" value="CARBOXYPEPT_ZN_1"/>
</dbReference>
<protein>
    <recommendedName>
        <fullName evidence="11">Zinc carboxypeptidase A 1</fullName>
    </recommendedName>
</protein>
<dbReference type="GO" id="GO:0004181">
    <property type="term" value="F:metallocarboxypeptidase activity"/>
    <property type="evidence" value="ECO:0007669"/>
    <property type="project" value="InterPro"/>
</dbReference>
<evidence type="ECO:0000259" key="14">
    <source>
        <dbReference type="PROSITE" id="PS52035"/>
    </source>
</evidence>
<keyword evidence="4" id="KW-0645">Protease</keyword>
<keyword evidence="3 15" id="KW-0121">Carboxypeptidase</keyword>
<evidence type="ECO:0000256" key="11">
    <source>
        <dbReference type="ARBA" id="ARBA00069039"/>
    </source>
</evidence>